<feature type="domain" description="CCHC-type" evidence="2">
    <location>
        <begin position="191"/>
        <end position="206"/>
    </location>
</feature>
<dbReference type="GO" id="GO:0008270">
    <property type="term" value="F:zinc ion binding"/>
    <property type="evidence" value="ECO:0007669"/>
    <property type="project" value="UniProtKB-KW"/>
</dbReference>
<evidence type="ECO:0000313" key="3">
    <source>
        <dbReference type="EMBL" id="KAL0402564.1"/>
    </source>
</evidence>
<dbReference type="AlphaFoldDB" id="A0AAW2TCV0"/>
<sequence>MTVKEDLLQSVKEKLGAVTDEVSCLTDVVDFKLENLKTDIRVVKRAVAGSGTDGSAIALKAAKVPDAEKVSITSMYLTGDAKLWWRSHLSDDASANRERIETWKVLKNELKDQFLPCNTSWVGTESLRNLRHTGTVLEFVKESSSLMLDRQDNSGKGKAKFDKKFKKKEKAKKVVTKTSEPRAVEKPRRGCFICGNLEHRARECPKRSNLNAIVAEQADGDSETEQTRLGTLQLGALQGQSRACVESCYKGLMMVAGQINISGVANTELRVGSWSGQCDFMAVGLDDVDVILGIDFFITTNVMILPRLGRIFISGGNKPTFVRGEYDGYTIAGKKLKMVEAEPSNASSSKEGAHHPHIADFCCIGKMQEEMHKRWTKAQLICGAKPESFAYTDLLKRERECEGVGTRHMELVHGWDYWLVLVPWHGAGGRHMVHAAKLRNGRVAVRAGCTAGGRADLASAVSVGRCQTCGLESRQRVGRCRLMAGSKHRHARAWASRRLCAGTFDRQCARAHRCGRPRQAGRQLARNVPDGQ</sequence>
<evidence type="ECO:0000259" key="2">
    <source>
        <dbReference type="PROSITE" id="PS50158"/>
    </source>
</evidence>
<evidence type="ECO:0000256" key="1">
    <source>
        <dbReference type="PROSITE-ProRule" id="PRU00047"/>
    </source>
</evidence>
<dbReference type="PROSITE" id="PS50158">
    <property type="entry name" value="ZF_CCHC"/>
    <property type="match status" value="1"/>
</dbReference>
<comment type="caution">
    <text evidence="3">The sequence shown here is derived from an EMBL/GenBank/DDBJ whole genome shotgun (WGS) entry which is preliminary data.</text>
</comment>
<keyword evidence="1" id="KW-0863">Zinc-finger</keyword>
<dbReference type="SMART" id="SM00343">
    <property type="entry name" value="ZnF_C2HC"/>
    <property type="match status" value="1"/>
</dbReference>
<dbReference type="SUPFAM" id="SSF57756">
    <property type="entry name" value="Retrovirus zinc finger-like domains"/>
    <property type="match status" value="1"/>
</dbReference>
<accession>A0AAW2TCV0</accession>
<protein>
    <recommendedName>
        <fullName evidence="2">CCHC-type domain-containing protein</fullName>
    </recommendedName>
</protein>
<reference evidence="3" key="1">
    <citation type="submission" date="2020-06" db="EMBL/GenBank/DDBJ databases">
        <authorList>
            <person name="Li T."/>
            <person name="Hu X."/>
            <person name="Zhang T."/>
            <person name="Song X."/>
            <person name="Zhang H."/>
            <person name="Dai N."/>
            <person name="Sheng W."/>
            <person name="Hou X."/>
            <person name="Wei L."/>
        </authorList>
    </citation>
    <scope>NUCLEOTIDE SEQUENCE</scope>
    <source>
        <strain evidence="3">KEN1</strain>
        <tissue evidence="3">Leaf</tissue>
    </source>
</reference>
<proteinExistence type="predicted"/>
<keyword evidence="1" id="KW-0479">Metal-binding</keyword>
<name>A0AAW2TCV0_9LAMI</name>
<organism evidence="3">
    <name type="scientific">Sesamum latifolium</name>
    <dbReference type="NCBI Taxonomy" id="2727402"/>
    <lineage>
        <taxon>Eukaryota</taxon>
        <taxon>Viridiplantae</taxon>
        <taxon>Streptophyta</taxon>
        <taxon>Embryophyta</taxon>
        <taxon>Tracheophyta</taxon>
        <taxon>Spermatophyta</taxon>
        <taxon>Magnoliopsida</taxon>
        <taxon>eudicotyledons</taxon>
        <taxon>Gunneridae</taxon>
        <taxon>Pentapetalae</taxon>
        <taxon>asterids</taxon>
        <taxon>lamiids</taxon>
        <taxon>Lamiales</taxon>
        <taxon>Pedaliaceae</taxon>
        <taxon>Sesamum</taxon>
    </lineage>
</organism>
<dbReference type="Pfam" id="PF03732">
    <property type="entry name" value="Retrotrans_gag"/>
    <property type="match status" value="1"/>
</dbReference>
<dbReference type="InterPro" id="IPR005162">
    <property type="entry name" value="Retrotrans_gag_dom"/>
</dbReference>
<gene>
    <name evidence="3" type="ORF">Slati_4286300</name>
</gene>
<dbReference type="Pfam" id="PF00098">
    <property type="entry name" value="zf-CCHC"/>
    <property type="match status" value="1"/>
</dbReference>
<dbReference type="EMBL" id="JACGWN010000015">
    <property type="protein sequence ID" value="KAL0402564.1"/>
    <property type="molecule type" value="Genomic_DNA"/>
</dbReference>
<keyword evidence="1" id="KW-0862">Zinc</keyword>
<dbReference type="InterPro" id="IPR001878">
    <property type="entry name" value="Znf_CCHC"/>
</dbReference>
<reference evidence="3" key="2">
    <citation type="journal article" date="2024" name="Plant">
        <title>Genomic evolution and insights into agronomic trait innovations of Sesamum species.</title>
        <authorList>
            <person name="Miao H."/>
            <person name="Wang L."/>
            <person name="Qu L."/>
            <person name="Liu H."/>
            <person name="Sun Y."/>
            <person name="Le M."/>
            <person name="Wang Q."/>
            <person name="Wei S."/>
            <person name="Zheng Y."/>
            <person name="Lin W."/>
            <person name="Duan Y."/>
            <person name="Cao H."/>
            <person name="Xiong S."/>
            <person name="Wang X."/>
            <person name="Wei L."/>
            <person name="Li C."/>
            <person name="Ma Q."/>
            <person name="Ju M."/>
            <person name="Zhao R."/>
            <person name="Li G."/>
            <person name="Mu C."/>
            <person name="Tian Q."/>
            <person name="Mei H."/>
            <person name="Zhang T."/>
            <person name="Gao T."/>
            <person name="Zhang H."/>
        </authorList>
    </citation>
    <scope>NUCLEOTIDE SEQUENCE</scope>
    <source>
        <strain evidence="3">KEN1</strain>
    </source>
</reference>
<dbReference type="GO" id="GO:0003676">
    <property type="term" value="F:nucleic acid binding"/>
    <property type="evidence" value="ECO:0007669"/>
    <property type="project" value="InterPro"/>
</dbReference>
<dbReference type="InterPro" id="IPR036875">
    <property type="entry name" value="Znf_CCHC_sf"/>
</dbReference>